<dbReference type="GO" id="GO:0070182">
    <property type="term" value="F:DNA polymerase binding"/>
    <property type="evidence" value="ECO:0000318"/>
    <property type="project" value="GO_Central"/>
</dbReference>
<dbReference type="eggNOG" id="KOG4762">
    <property type="taxonomic scope" value="Eukaryota"/>
</dbReference>
<dbReference type="Gene3D" id="1.10.10.1420">
    <property type="entry name" value="DNA replication factor Cdt1, C-terminal WH domain"/>
    <property type="match status" value="1"/>
</dbReference>
<dbReference type="GO" id="GO:0030174">
    <property type="term" value="P:regulation of DNA-templated DNA replication initiation"/>
    <property type="evidence" value="ECO:0000318"/>
    <property type="project" value="GO_Central"/>
</dbReference>
<keyword evidence="6" id="KW-1185">Reference proteome</keyword>
<dbReference type="InterPro" id="IPR014939">
    <property type="entry name" value="CDT1_Gemini-bd-like"/>
</dbReference>
<dbReference type="Proteomes" id="UP000017836">
    <property type="component" value="Unassembled WGS sequence"/>
</dbReference>
<keyword evidence="2" id="KW-0131">Cell cycle</keyword>
<comment type="similarity">
    <text evidence="1">Belongs to the Cdt1 family.</text>
</comment>
<proteinExistence type="inferred from homology"/>
<name>W1PJU4_AMBTC</name>
<dbReference type="CDD" id="cd08674">
    <property type="entry name" value="Cdt1_m"/>
    <property type="match status" value="1"/>
</dbReference>
<feature type="region of interest" description="Disordered" evidence="3">
    <location>
        <begin position="1"/>
        <end position="20"/>
    </location>
</feature>
<evidence type="ECO:0000256" key="2">
    <source>
        <dbReference type="ARBA" id="ARBA00023306"/>
    </source>
</evidence>
<dbReference type="GO" id="GO:0003677">
    <property type="term" value="F:DNA binding"/>
    <property type="evidence" value="ECO:0000318"/>
    <property type="project" value="GO_Central"/>
</dbReference>
<dbReference type="EMBL" id="KI392934">
    <property type="protein sequence ID" value="ERN10242.1"/>
    <property type="molecule type" value="Genomic_DNA"/>
</dbReference>
<evidence type="ECO:0000313" key="5">
    <source>
        <dbReference type="EMBL" id="ERN10242.1"/>
    </source>
</evidence>
<feature type="region of interest" description="Disordered" evidence="3">
    <location>
        <begin position="442"/>
        <end position="465"/>
    </location>
</feature>
<dbReference type="AlphaFoldDB" id="W1PJU4"/>
<dbReference type="GO" id="GO:0071163">
    <property type="term" value="P:DNA replication preinitiation complex assembly"/>
    <property type="evidence" value="ECO:0000318"/>
    <property type="project" value="GO_Central"/>
</dbReference>
<dbReference type="PANTHER" id="PTHR28637:SF1">
    <property type="entry name" value="DNA REPLICATION FACTOR CDT1"/>
    <property type="match status" value="1"/>
</dbReference>
<feature type="region of interest" description="Disordered" evidence="3">
    <location>
        <begin position="63"/>
        <end position="125"/>
    </location>
</feature>
<dbReference type="Pfam" id="PF08839">
    <property type="entry name" value="CDT1"/>
    <property type="match status" value="1"/>
</dbReference>
<protein>
    <recommendedName>
        <fullName evidence="4">CDT1 Geminin-binding domain-containing protein</fullName>
    </recommendedName>
</protein>
<evidence type="ECO:0000259" key="4">
    <source>
        <dbReference type="SMART" id="SM01075"/>
    </source>
</evidence>
<dbReference type="GO" id="GO:0005634">
    <property type="term" value="C:nucleus"/>
    <property type="evidence" value="ECO:0000318"/>
    <property type="project" value="GO_Central"/>
</dbReference>
<feature type="compositionally biased region" description="Polar residues" evidence="3">
    <location>
        <begin position="529"/>
        <end position="539"/>
    </location>
</feature>
<feature type="compositionally biased region" description="Basic and acidic residues" evidence="3">
    <location>
        <begin position="116"/>
        <end position="125"/>
    </location>
</feature>
<dbReference type="STRING" id="13333.W1PJU4"/>
<dbReference type="InterPro" id="IPR036390">
    <property type="entry name" value="WH_DNA-bd_sf"/>
</dbReference>
<accession>W1PJU4</accession>
<dbReference type="Gramene" id="ERN10242">
    <property type="protein sequence ID" value="ERN10242"/>
    <property type="gene ID" value="AMTR_s00171p00068790"/>
</dbReference>
<sequence>MEDDACHRLAESEQKESRQNALNFKCRKIRSGLEKANIRPVTSDECMGDNENKEFLENMACQTPEKPVQPSARSKKKSNGNSVKSMQTDESNQGNYAEISEDGTFNDRNNAVVRESSTDIRRSPDKEPLILPDRYETLRSFFNSVVTSVTLLGLRKILSTFQNISIQVGILAKRKFSYANLAQLKYILPEAIQIEKVIVHDGKSLCMEPELRVSLVPDALESEEEKSTTLPKGSSIWSLQEVFHARLLDFFKAHPEVEEIPKAKLPKPFNSETEQFSLPNLFSLQSSQLYHESTTDDYLAVSSHLPPSFQPIFAHKKILPKSEKTQLIPSQDPISQGSSIFEFTQANNLSSNENSSDSAMLDSHAPLNAYSVLNSSFCGSTPLKPISYSHISNIHSKENPSDLAMLDPVAPQNGHSIPNAPFCASTPLKAISYSHVDNLTAEDSSDSTKLHPLAPQNAHSVPSSTFCASTPSKLIPDSVNFMSETPSLSTPKRPLPTPNDNLITTVVEASGRLPPKSWNLLFSPKNPDGSASNSASSFAKENKDRKHEAGEIESALVDGETIESPTATVLQLEAERENAPAEYCEMTIAGLEQHHQMLAFLPSLFNTICLIFQEAKRSSITKQELLYKILTHDSNITETRDVVEEQLTLLGDLVPEWICGKITCSGDFIYCINKISDAESIHARLQEAVQPDHNKVV</sequence>
<dbReference type="GO" id="GO:0000076">
    <property type="term" value="P:DNA replication checkpoint signaling"/>
    <property type="evidence" value="ECO:0000318"/>
    <property type="project" value="GO_Central"/>
</dbReference>
<evidence type="ECO:0000256" key="3">
    <source>
        <dbReference type="SAM" id="MobiDB-lite"/>
    </source>
</evidence>
<dbReference type="SUPFAM" id="SSF46785">
    <property type="entry name" value="Winged helix' DNA-binding domain"/>
    <property type="match status" value="1"/>
</dbReference>
<dbReference type="Pfam" id="PF16679">
    <property type="entry name" value="CDT1_C"/>
    <property type="match status" value="1"/>
</dbReference>
<dbReference type="InterPro" id="IPR038090">
    <property type="entry name" value="Cdt1_C_WH_dom_sf"/>
</dbReference>
<gene>
    <name evidence="5" type="ORF">AMTR_s00171p00068790</name>
</gene>
<evidence type="ECO:0000256" key="1">
    <source>
        <dbReference type="ARBA" id="ARBA00008356"/>
    </source>
</evidence>
<feature type="compositionally biased region" description="Basic and acidic residues" evidence="3">
    <location>
        <begin position="1"/>
        <end position="18"/>
    </location>
</feature>
<dbReference type="GO" id="GO:0000278">
    <property type="term" value="P:mitotic cell cycle"/>
    <property type="evidence" value="ECO:0000318"/>
    <property type="project" value="GO_Central"/>
</dbReference>
<dbReference type="HOGENOM" id="CLU_019037_1_0_1"/>
<feature type="compositionally biased region" description="Polar residues" evidence="3">
    <location>
        <begin position="86"/>
        <end position="95"/>
    </location>
</feature>
<dbReference type="PANTHER" id="PTHR28637">
    <property type="entry name" value="DNA REPLICATION FACTOR CDT1"/>
    <property type="match status" value="1"/>
</dbReference>
<dbReference type="SMART" id="SM01075">
    <property type="entry name" value="CDT1"/>
    <property type="match status" value="1"/>
</dbReference>
<feature type="region of interest" description="Disordered" evidence="3">
    <location>
        <begin position="520"/>
        <end position="549"/>
    </location>
</feature>
<feature type="domain" description="CDT1 Geminin-binding" evidence="4">
    <location>
        <begin position="131"/>
        <end position="267"/>
    </location>
</feature>
<dbReference type="InterPro" id="IPR032054">
    <property type="entry name" value="Cdt1_C"/>
</dbReference>
<organism evidence="5 6">
    <name type="scientific">Amborella trichopoda</name>
    <dbReference type="NCBI Taxonomy" id="13333"/>
    <lineage>
        <taxon>Eukaryota</taxon>
        <taxon>Viridiplantae</taxon>
        <taxon>Streptophyta</taxon>
        <taxon>Embryophyta</taxon>
        <taxon>Tracheophyta</taxon>
        <taxon>Spermatophyta</taxon>
        <taxon>Magnoliopsida</taxon>
        <taxon>Amborellales</taxon>
        <taxon>Amborellaceae</taxon>
        <taxon>Amborella</taxon>
    </lineage>
</organism>
<dbReference type="InterPro" id="IPR045173">
    <property type="entry name" value="Cdt1"/>
</dbReference>
<evidence type="ECO:0000313" key="6">
    <source>
        <dbReference type="Proteomes" id="UP000017836"/>
    </source>
</evidence>
<reference evidence="6" key="1">
    <citation type="journal article" date="2013" name="Science">
        <title>The Amborella genome and the evolution of flowering plants.</title>
        <authorList>
            <consortium name="Amborella Genome Project"/>
        </authorList>
    </citation>
    <scope>NUCLEOTIDE SEQUENCE [LARGE SCALE GENOMIC DNA]</scope>
</reference>
<feature type="compositionally biased region" description="Basic and acidic residues" evidence="3">
    <location>
        <begin position="540"/>
        <end position="549"/>
    </location>
</feature>